<protein>
    <recommendedName>
        <fullName evidence="2">Tudor domain-containing protein</fullName>
    </recommendedName>
</protein>
<dbReference type="Proteomes" id="UP000030764">
    <property type="component" value="Unassembled WGS sequence"/>
</dbReference>
<dbReference type="AlphaFoldDB" id="A0A085MFQ2"/>
<gene>
    <name evidence="3" type="ORF">M513_03172</name>
</gene>
<feature type="compositionally biased region" description="Basic and acidic residues" evidence="1">
    <location>
        <begin position="242"/>
        <end position="257"/>
    </location>
</feature>
<dbReference type="EMBL" id="KL363196">
    <property type="protein sequence ID" value="KFD56048.1"/>
    <property type="molecule type" value="Genomic_DNA"/>
</dbReference>
<dbReference type="SUPFAM" id="SSF63748">
    <property type="entry name" value="Tudor/PWWP/MBT"/>
    <property type="match status" value="1"/>
</dbReference>
<sequence>MLLPSLLSFIWRSVLLLFTVFLPVRFILRCHDMNIAESYQSQSVLFESDVHGRRLKAGRVYEEVAIGNWRSPKEFHVVFRRFEEALQELQQKLNEFYADSVAPADLSNVGVGAPCCVRAYKNWHRAEVLWPCETDGGDFHVRFVDSGEMKYVPKEDVRLLATDFASLPPLAVECEMLGINRHCLTCSILNNFTRRCRRRSTFKLSFVAEFENKLFVRLFDRDMNDLFFVYFGEVIKRAEQAERQRAAEQAKNERDKSQNGANEQSTSEGSVD</sequence>
<evidence type="ECO:0000313" key="4">
    <source>
        <dbReference type="Proteomes" id="UP000030764"/>
    </source>
</evidence>
<proteinExistence type="predicted"/>
<evidence type="ECO:0000313" key="3">
    <source>
        <dbReference type="EMBL" id="KFD56048.1"/>
    </source>
</evidence>
<reference evidence="3 4" key="1">
    <citation type="journal article" date="2014" name="Nat. Genet.">
        <title>Genome and transcriptome of the porcine whipworm Trichuris suis.</title>
        <authorList>
            <person name="Jex A.R."/>
            <person name="Nejsum P."/>
            <person name="Schwarz E.M."/>
            <person name="Hu L."/>
            <person name="Young N.D."/>
            <person name="Hall R.S."/>
            <person name="Korhonen P.K."/>
            <person name="Liao S."/>
            <person name="Thamsborg S."/>
            <person name="Xia J."/>
            <person name="Xu P."/>
            <person name="Wang S."/>
            <person name="Scheerlinck J.P."/>
            <person name="Hofmann A."/>
            <person name="Sternberg P.W."/>
            <person name="Wang J."/>
            <person name="Gasser R.B."/>
        </authorList>
    </citation>
    <scope>NUCLEOTIDE SEQUENCE [LARGE SCALE GENOMIC DNA]</scope>
    <source>
        <strain evidence="3">DCEP-RM93M</strain>
    </source>
</reference>
<dbReference type="PROSITE" id="PS50304">
    <property type="entry name" value="TUDOR"/>
    <property type="match status" value="1"/>
</dbReference>
<dbReference type="InterPro" id="IPR035437">
    <property type="entry name" value="SNase_OB-fold_sf"/>
</dbReference>
<feature type="compositionally biased region" description="Polar residues" evidence="1">
    <location>
        <begin position="258"/>
        <end position="272"/>
    </location>
</feature>
<dbReference type="Pfam" id="PF00567">
    <property type="entry name" value="TUDOR"/>
    <property type="match status" value="1"/>
</dbReference>
<dbReference type="GO" id="GO:0005737">
    <property type="term" value="C:cytoplasm"/>
    <property type="evidence" value="ECO:0007669"/>
    <property type="project" value="UniProtKB-ARBA"/>
</dbReference>
<dbReference type="PANTHER" id="PTHR22948:SF72">
    <property type="entry name" value="TUDOR DOMAIN-CONTAINING PROTEIN"/>
    <property type="match status" value="1"/>
</dbReference>
<evidence type="ECO:0000259" key="2">
    <source>
        <dbReference type="PROSITE" id="PS50304"/>
    </source>
</evidence>
<organism evidence="3 4">
    <name type="scientific">Trichuris suis</name>
    <name type="common">pig whipworm</name>
    <dbReference type="NCBI Taxonomy" id="68888"/>
    <lineage>
        <taxon>Eukaryota</taxon>
        <taxon>Metazoa</taxon>
        <taxon>Ecdysozoa</taxon>
        <taxon>Nematoda</taxon>
        <taxon>Enoplea</taxon>
        <taxon>Dorylaimia</taxon>
        <taxon>Trichinellida</taxon>
        <taxon>Trichuridae</taxon>
        <taxon>Trichuris</taxon>
    </lineage>
</organism>
<feature type="domain" description="Tudor" evidence="2">
    <location>
        <begin position="108"/>
        <end position="167"/>
    </location>
</feature>
<dbReference type="PANTHER" id="PTHR22948">
    <property type="entry name" value="TUDOR DOMAIN CONTAINING PROTEIN"/>
    <property type="match status" value="1"/>
</dbReference>
<feature type="non-terminal residue" evidence="3">
    <location>
        <position position="272"/>
    </location>
</feature>
<accession>A0A085MFQ2</accession>
<dbReference type="Gene3D" id="2.30.30.140">
    <property type="match status" value="1"/>
</dbReference>
<name>A0A085MFQ2_9BILA</name>
<feature type="region of interest" description="Disordered" evidence="1">
    <location>
        <begin position="242"/>
        <end position="272"/>
    </location>
</feature>
<dbReference type="InterPro" id="IPR002999">
    <property type="entry name" value="Tudor"/>
</dbReference>
<evidence type="ECO:0000256" key="1">
    <source>
        <dbReference type="SAM" id="MobiDB-lite"/>
    </source>
</evidence>
<dbReference type="InterPro" id="IPR050621">
    <property type="entry name" value="Tudor_domain_containing"/>
</dbReference>
<dbReference type="Gene3D" id="2.40.50.90">
    <property type="match status" value="1"/>
</dbReference>
<keyword evidence="4" id="KW-1185">Reference proteome</keyword>